<dbReference type="InterPro" id="IPR013783">
    <property type="entry name" value="Ig-like_fold"/>
</dbReference>
<dbReference type="GO" id="GO:0030215">
    <property type="term" value="F:semaphorin receptor binding"/>
    <property type="evidence" value="ECO:0007669"/>
    <property type="project" value="InterPro"/>
</dbReference>
<dbReference type="InterPro" id="IPR015943">
    <property type="entry name" value="WD40/YVTN_repeat-like_dom_sf"/>
</dbReference>
<dbReference type="InterPro" id="IPR027231">
    <property type="entry name" value="Semaphorin"/>
</dbReference>
<comment type="similarity">
    <text evidence="1">Belongs to the semaphorin family.</text>
</comment>
<evidence type="ECO:0000259" key="7">
    <source>
        <dbReference type="PROSITE" id="PS51004"/>
    </source>
</evidence>
<name>A0A3Q2QMT8_FUNHE</name>
<dbReference type="SUPFAM" id="SSF103575">
    <property type="entry name" value="Plexin repeat"/>
    <property type="match status" value="1"/>
</dbReference>
<dbReference type="GeneID" id="105930506"/>
<reference evidence="8" key="2">
    <citation type="submission" date="2025-09" db="UniProtKB">
        <authorList>
            <consortium name="Ensembl"/>
        </authorList>
    </citation>
    <scope>IDENTIFICATION</scope>
</reference>
<comment type="caution">
    <text evidence="4">Lacks conserved residue(s) required for the propagation of feature annotation.</text>
</comment>
<dbReference type="OrthoDB" id="9988752at2759"/>
<dbReference type="AlphaFoldDB" id="A0A3Q2QMT8"/>
<dbReference type="GO" id="GO:0005886">
    <property type="term" value="C:plasma membrane"/>
    <property type="evidence" value="ECO:0007669"/>
    <property type="project" value="TreeGrafter"/>
</dbReference>
<dbReference type="SUPFAM" id="SSF101912">
    <property type="entry name" value="Sema domain"/>
    <property type="match status" value="1"/>
</dbReference>
<dbReference type="FunFam" id="2.60.40.10:FF:001170">
    <property type="entry name" value="Sema domain, immunoglobulin domain (Ig), short basic domain, secreted, (Semaphorin) 3F"/>
    <property type="match status" value="1"/>
</dbReference>
<evidence type="ECO:0000256" key="4">
    <source>
        <dbReference type="PROSITE-ProRule" id="PRU00352"/>
    </source>
</evidence>
<keyword evidence="2" id="KW-1015">Disulfide bond</keyword>
<dbReference type="Gene3D" id="2.60.40.10">
    <property type="entry name" value="Immunoglobulins"/>
    <property type="match status" value="1"/>
</dbReference>
<evidence type="ECO:0000256" key="1">
    <source>
        <dbReference type="ARBA" id="ARBA00009492"/>
    </source>
</evidence>
<dbReference type="Pfam" id="PF01403">
    <property type="entry name" value="Sema"/>
    <property type="match status" value="1"/>
</dbReference>
<dbReference type="GO" id="GO:0007411">
    <property type="term" value="P:axon guidance"/>
    <property type="evidence" value="ECO:0007669"/>
    <property type="project" value="TreeGrafter"/>
</dbReference>
<dbReference type="GO" id="GO:0045499">
    <property type="term" value="F:chemorepellent activity"/>
    <property type="evidence" value="ECO:0007669"/>
    <property type="project" value="TreeGrafter"/>
</dbReference>
<dbReference type="Ensembl" id="ENSFHET00000017288.1">
    <property type="protein sequence ID" value="ENSFHEP00000028032.1"/>
    <property type="gene ID" value="ENSFHEG00000011869.1"/>
</dbReference>
<dbReference type="SMART" id="SM00423">
    <property type="entry name" value="PSI"/>
    <property type="match status" value="1"/>
</dbReference>
<keyword evidence="6" id="KW-0732">Signal</keyword>
<dbReference type="Gene3D" id="2.130.10.10">
    <property type="entry name" value="YVTN repeat-like/Quinoprotein amine dehydrogenase"/>
    <property type="match status" value="1"/>
</dbReference>
<evidence type="ECO:0000256" key="5">
    <source>
        <dbReference type="SAM" id="MobiDB-lite"/>
    </source>
</evidence>
<dbReference type="STRING" id="8078.ENSFHEP00000028032"/>
<protein>
    <submittedName>
        <fullName evidence="8">Semaphorin-7A</fullName>
    </submittedName>
</protein>
<dbReference type="GO" id="GO:0043931">
    <property type="term" value="P:ossification involved in bone maturation"/>
    <property type="evidence" value="ECO:0007669"/>
    <property type="project" value="TreeGrafter"/>
</dbReference>
<dbReference type="GO" id="GO:0000122">
    <property type="term" value="P:negative regulation of transcription by RNA polymerase II"/>
    <property type="evidence" value="ECO:0007669"/>
    <property type="project" value="TreeGrafter"/>
</dbReference>
<proteinExistence type="inferred from homology"/>
<sequence length="627" mass="71367">MILLLLLELFYVLVLTKTSPHSHSPRMFIKDEGSFKRFRLTGQNLPVQLLREGQPNAVTSVGKTHLYFYNFNDTDKDPEGQKVVWKDSKNNINTYDITLVHEREEGKPLFVCGTNSEETKCCEMDLSDNSCVASSKMENIGFIIKDGEHLVENENGADVYLTYSGAQEHVGIHKFGSKRVRPAINDKEQYYVGLVLNKRKDDKLQSRVYAFYKQKNTDTDPWSDMWLPFVSQVCMEDAGGPKNNLQFSWTSLMNAKLYCGYPDSKQHFSELVDVATVHTDRWQDTRVYALFRNEWGMSAVCVYTIGDIDNVFTYSPFKGSTADTNEDKERKKCVSDSTKIPSKVLTKIKEVSEMKEWVQPVNKLGPVLFKHHNYTQISVDASLSQHTVMFLSLDNGAIHKVLQWENHSFVIAEYQPFNHSSHILRLVLHPSSRKLYVNSKTELVQIDVGNCHQYGNTCQECHLSRDPYCTWTRERCTSKMSDSVNDVASGNTTMCVKDQTLKPPPPRRSSAGNVEDAVTGQPADKNVVSVPAQSSFILRCPVTSHHAHYTWDSPQGLTRCHPQEGQCLYLIESMTAKQVGEYKCESEERGHRKVLAQYQLRSRAAGKTFPPIVWACFVSVLVISVWF</sequence>
<dbReference type="Gene3D" id="3.30.1680.10">
    <property type="entry name" value="ligand-binding face of the semaphorins, domain 2"/>
    <property type="match status" value="1"/>
</dbReference>
<dbReference type="PANTHER" id="PTHR11036">
    <property type="entry name" value="SEMAPHORIN"/>
    <property type="match status" value="1"/>
</dbReference>
<evidence type="ECO:0000313" key="8">
    <source>
        <dbReference type="Ensembl" id="ENSFHEP00000028032.1"/>
    </source>
</evidence>
<accession>A0A3Q2QMT8</accession>
<dbReference type="GO" id="GO:0071526">
    <property type="term" value="P:semaphorin-plexin signaling pathway"/>
    <property type="evidence" value="ECO:0007669"/>
    <property type="project" value="TreeGrafter"/>
</dbReference>
<keyword evidence="9" id="KW-1185">Reference proteome</keyword>
<dbReference type="SMART" id="SM00630">
    <property type="entry name" value="Sema"/>
    <property type="match status" value="1"/>
</dbReference>
<feature type="chain" id="PRO_5018680790" evidence="6">
    <location>
        <begin position="17"/>
        <end position="627"/>
    </location>
</feature>
<keyword evidence="3" id="KW-0325">Glycoprotein</keyword>
<feature type="domain" description="Sema" evidence="7">
    <location>
        <begin position="18"/>
        <end position="448"/>
    </location>
</feature>
<evidence type="ECO:0000256" key="3">
    <source>
        <dbReference type="ARBA" id="ARBA00023180"/>
    </source>
</evidence>
<dbReference type="Proteomes" id="UP000265000">
    <property type="component" value="Unplaced"/>
</dbReference>
<dbReference type="InterPro" id="IPR036352">
    <property type="entry name" value="Semap_dom_sf"/>
</dbReference>
<dbReference type="GO" id="GO:0005615">
    <property type="term" value="C:extracellular space"/>
    <property type="evidence" value="ECO:0007669"/>
    <property type="project" value="TreeGrafter"/>
</dbReference>
<evidence type="ECO:0000313" key="9">
    <source>
        <dbReference type="Proteomes" id="UP000265000"/>
    </source>
</evidence>
<feature type="region of interest" description="Disordered" evidence="5">
    <location>
        <begin position="496"/>
        <end position="519"/>
    </location>
</feature>
<dbReference type="InterPro" id="IPR016201">
    <property type="entry name" value="PSI"/>
</dbReference>
<reference evidence="8" key="1">
    <citation type="submission" date="2025-08" db="UniProtKB">
        <authorList>
            <consortium name="Ensembl"/>
        </authorList>
    </citation>
    <scope>IDENTIFICATION</scope>
</reference>
<dbReference type="GO" id="GO:0030335">
    <property type="term" value="P:positive regulation of cell migration"/>
    <property type="evidence" value="ECO:0007669"/>
    <property type="project" value="TreeGrafter"/>
</dbReference>
<organism evidence="8 9">
    <name type="scientific">Fundulus heteroclitus</name>
    <name type="common">Killifish</name>
    <name type="synonym">Mummichog</name>
    <dbReference type="NCBI Taxonomy" id="8078"/>
    <lineage>
        <taxon>Eukaryota</taxon>
        <taxon>Metazoa</taxon>
        <taxon>Chordata</taxon>
        <taxon>Craniata</taxon>
        <taxon>Vertebrata</taxon>
        <taxon>Euteleostomi</taxon>
        <taxon>Actinopterygii</taxon>
        <taxon>Neopterygii</taxon>
        <taxon>Teleostei</taxon>
        <taxon>Neoteleostei</taxon>
        <taxon>Acanthomorphata</taxon>
        <taxon>Ovalentaria</taxon>
        <taxon>Atherinomorphae</taxon>
        <taxon>Cyprinodontiformes</taxon>
        <taxon>Fundulidae</taxon>
        <taxon>Fundulus</taxon>
    </lineage>
</organism>
<dbReference type="PROSITE" id="PS51004">
    <property type="entry name" value="SEMA"/>
    <property type="match status" value="1"/>
</dbReference>
<dbReference type="GeneTree" id="ENSGT00940000158358"/>
<evidence type="ECO:0000256" key="2">
    <source>
        <dbReference type="ARBA" id="ARBA00023157"/>
    </source>
</evidence>
<dbReference type="GO" id="GO:0001755">
    <property type="term" value="P:neural crest cell migration"/>
    <property type="evidence" value="ECO:0007669"/>
    <property type="project" value="TreeGrafter"/>
</dbReference>
<dbReference type="InterPro" id="IPR001627">
    <property type="entry name" value="Semap_dom"/>
</dbReference>
<feature type="signal peptide" evidence="6">
    <location>
        <begin position="1"/>
        <end position="16"/>
    </location>
</feature>
<evidence type="ECO:0000256" key="6">
    <source>
        <dbReference type="SAM" id="SignalP"/>
    </source>
</evidence>
<dbReference type="PANTHER" id="PTHR11036:SF144">
    <property type="entry name" value="SEMAPHORIN-7A-LIKE"/>
    <property type="match status" value="1"/>
</dbReference>